<protein>
    <submittedName>
        <fullName evidence="3">Tetratricopeptide repeat protein</fullName>
    </submittedName>
</protein>
<sequence>MNLKNVGRTAALSVLLLATAIVASSEHAVAQQVETAPSEELKRAFDRAFQEVIADPTDLDKAFEFAAIAVQVGDLEAAIATLERMLLLNPDLPRVRLELGVLYFRLGSYILARHYFERALEGDDVPSDVTERVNSYLAEIDRRTERSQFAGTAFFGFRYQTNANAGPSDRNVKAAGFDATLDDQFTEQADVNAFAVGNFRHTYDFRTQDGSFMETLALAYFSRQRDEDAVNVFLLEGSTGPRFPIFEEAFEGSSWRPFVQGSYVDLGNENYFYSYGAGVDGVLQPTPDLQFDGTLSGLVRRYWDRSPRPTARDENAQEVTATLGVRYRPLPDLEVGGYSSFTVEDADEDEHSNWEGEVGASATLTYDSPLTMLSGRWSSSLSAAFAASNYFRPDPDVDPTTRRRDREYRLNVTTAVPLNDALSLVVTAGVSRVNSTLPNFEYDNEFVTMGAAWRF</sequence>
<dbReference type="Proteomes" id="UP000193200">
    <property type="component" value="Unassembled WGS sequence"/>
</dbReference>
<dbReference type="InterPro" id="IPR011990">
    <property type="entry name" value="TPR-like_helical_dom_sf"/>
</dbReference>
<organism evidence="3 4">
    <name type="scientific">Oceanibacterium hippocampi</name>
    <dbReference type="NCBI Taxonomy" id="745714"/>
    <lineage>
        <taxon>Bacteria</taxon>
        <taxon>Pseudomonadati</taxon>
        <taxon>Pseudomonadota</taxon>
        <taxon>Alphaproteobacteria</taxon>
        <taxon>Sneathiellales</taxon>
        <taxon>Sneathiellaceae</taxon>
        <taxon>Oceanibacterium</taxon>
    </lineage>
</organism>
<name>A0A1Y5S3U1_9PROT</name>
<feature type="repeat" description="TPR" evidence="1">
    <location>
        <begin position="93"/>
        <end position="126"/>
    </location>
</feature>
<dbReference type="AlphaFoldDB" id="A0A1Y5S3U1"/>
<dbReference type="EMBL" id="FWFR01000001">
    <property type="protein sequence ID" value="SLN29430.1"/>
    <property type="molecule type" value="Genomic_DNA"/>
</dbReference>
<keyword evidence="4" id="KW-1185">Reference proteome</keyword>
<feature type="chain" id="PRO_5012396171" evidence="2">
    <location>
        <begin position="31"/>
        <end position="455"/>
    </location>
</feature>
<feature type="signal peptide" evidence="2">
    <location>
        <begin position="1"/>
        <end position="30"/>
    </location>
</feature>
<gene>
    <name evidence="3" type="ORF">OCH7691_00989</name>
</gene>
<accession>A0A1Y5S3U1</accession>
<dbReference type="OrthoDB" id="7812878at2"/>
<dbReference type="InParanoid" id="A0A1Y5S3U1"/>
<evidence type="ECO:0000313" key="3">
    <source>
        <dbReference type="EMBL" id="SLN29430.1"/>
    </source>
</evidence>
<dbReference type="Pfam" id="PF13371">
    <property type="entry name" value="TPR_9"/>
    <property type="match status" value="1"/>
</dbReference>
<proteinExistence type="predicted"/>
<dbReference type="RefSeq" id="WP_085882260.1">
    <property type="nucleotide sequence ID" value="NZ_FWFR01000001.1"/>
</dbReference>
<dbReference type="InterPro" id="IPR019734">
    <property type="entry name" value="TPR_rpt"/>
</dbReference>
<dbReference type="SUPFAM" id="SSF48452">
    <property type="entry name" value="TPR-like"/>
    <property type="match status" value="1"/>
</dbReference>
<keyword evidence="1" id="KW-0802">TPR repeat</keyword>
<evidence type="ECO:0000256" key="1">
    <source>
        <dbReference type="PROSITE-ProRule" id="PRU00339"/>
    </source>
</evidence>
<dbReference type="PROSITE" id="PS50005">
    <property type="entry name" value="TPR"/>
    <property type="match status" value="1"/>
</dbReference>
<reference evidence="3 4" key="1">
    <citation type="submission" date="2017-03" db="EMBL/GenBank/DDBJ databases">
        <authorList>
            <person name="Afonso C.L."/>
            <person name="Miller P.J."/>
            <person name="Scott M.A."/>
            <person name="Spackman E."/>
            <person name="Goraichik I."/>
            <person name="Dimitrov K.M."/>
            <person name="Suarez D.L."/>
            <person name="Swayne D.E."/>
        </authorList>
    </citation>
    <scope>NUCLEOTIDE SEQUENCE [LARGE SCALE GENOMIC DNA]</scope>
    <source>
        <strain evidence="3 4">CECT 7691</strain>
    </source>
</reference>
<evidence type="ECO:0000256" key="2">
    <source>
        <dbReference type="SAM" id="SignalP"/>
    </source>
</evidence>
<evidence type="ECO:0000313" key="4">
    <source>
        <dbReference type="Proteomes" id="UP000193200"/>
    </source>
</evidence>
<keyword evidence="2" id="KW-0732">Signal</keyword>
<dbReference type="Gene3D" id="1.25.40.10">
    <property type="entry name" value="Tetratricopeptide repeat domain"/>
    <property type="match status" value="1"/>
</dbReference>